<dbReference type="STRING" id="1524460.IX84_20155"/>
<dbReference type="AlphaFoldDB" id="A0A098S393"/>
<evidence type="ECO:0000313" key="2">
    <source>
        <dbReference type="EMBL" id="KGE86610.1"/>
    </source>
</evidence>
<dbReference type="EMBL" id="JPOS01000076">
    <property type="protein sequence ID" value="KGE86610.1"/>
    <property type="molecule type" value="Genomic_DNA"/>
</dbReference>
<sequence>MKVLYIGQYTEGTTSKMRAEALRRITAPVSFEYIDTHVPFYRCHPIWRSLAFRFKKGKVIGATNTYILEQLSGHYDVIWVDKAVFITKKVTQQLSKSSELLVHYTPDTAFKENVSHFFYDSLPLYDFVITTKSFDLLHYRAFIGEEKLLYIPQGYNKALHYPRHSFDQKKKRVVFIGLYEPSRGAALLALLREGIPVALAGKKWKPFVTQNQDYPLSYLGDRLINDAYVKAVSESALSLGLLSKRFPEMHTTRTFEIPACGTALVTEYNEEIGQFFGEGEAIFYKDERDMVERVKYFLANDEALRAVTKRGLDRVRKSAYDYESQLRDVCRTTGIISNNPS</sequence>
<evidence type="ECO:0000313" key="3">
    <source>
        <dbReference type="Proteomes" id="UP000029736"/>
    </source>
</evidence>
<keyword evidence="3" id="KW-1185">Reference proteome</keyword>
<dbReference type="InterPro" id="IPR055259">
    <property type="entry name" value="YkvP/CgeB_Glyco_trans-like"/>
</dbReference>
<accession>A0A098S393</accession>
<organism evidence="2 3">
    <name type="scientific">Phaeodactylibacter xiamenensis</name>
    <dbReference type="NCBI Taxonomy" id="1524460"/>
    <lineage>
        <taxon>Bacteria</taxon>
        <taxon>Pseudomonadati</taxon>
        <taxon>Bacteroidota</taxon>
        <taxon>Saprospiria</taxon>
        <taxon>Saprospirales</taxon>
        <taxon>Haliscomenobacteraceae</taxon>
        <taxon>Phaeodactylibacter</taxon>
    </lineage>
</organism>
<dbReference type="SUPFAM" id="SSF53756">
    <property type="entry name" value="UDP-Glycosyltransferase/glycogen phosphorylase"/>
    <property type="match status" value="1"/>
</dbReference>
<dbReference type="OrthoDB" id="110463at2"/>
<gene>
    <name evidence="2" type="ORF">IX84_20155</name>
</gene>
<proteinExistence type="predicted"/>
<dbReference type="Pfam" id="PF13524">
    <property type="entry name" value="Glyco_trans_1_2"/>
    <property type="match status" value="1"/>
</dbReference>
<protein>
    <recommendedName>
        <fullName evidence="1">Spore protein YkvP/CgeB glycosyl transferase-like domain-containing protein</fullName>
    </recommendedName>
</protein>
<comment type="caution">
    <text evidence="2">The sequence shown here is derived from an EMBL/GenBank/DDBJ whole genome shotgun (WGS) entry which is preliminary data.</text>
</comment>
<name>A0A098S393_9BACT</name>
<reference evidence="2 3" key="1">
    <citation type="journal article" date="2014" name="Int. J. Syst. Evol. Microbiol.">
        <title>Phaeodactylibacter xiamenensis gen. nov., sp. nov., a member of the family Saprospiraceae isolated from the marine alga Phaeodactylum tricornutum.</title>
        <authorList>
            <person name="Chen Z.Jr."/>
            <person name="Lei X."/>
            <person name="Lai Q."/>
            <person name="Li Y."/>
            <person name="Zhang B."/>
            <person name="Zhang J."/>
            <person name="Zhang H."/>
            <person name="Yang L."/>
            <person name="Zheng W."/>
            <person name="Tian Y."/>
            <person name="Yu Z."/>
            <person name="Xu H.Jr."/>
            <person name="Zheng T."/>
        </authorList>
    </citation>
    <scope>NUCLEOTIDE SEQUENCE [LARGE SCALE GENOMIC DNA]</scope>
    <source>
        <strain evidence="2 3">KD52</strain>
    </source>
</reference>
<dbReference type="Proteomes" id="UP000029736">
    <property type="component" value="Unassembled WGS sequence"/>
</dbReference>
<feature type="domain" description="Spore protein YkvP/CgeB glycosyl transferase-like" evidence="1">
    <location>
        <begin position="188"/>
        <end position="329"/>
    </location>
</feature>
<dbReference type="RefSeq" id="WP_044224458.1">
    <property type="nucleotide sequence ID" value="NZ_JPOS01000076.1"/>
</dbReference>
<evidence type="ECO:0000259" key="1">
    <source>
        <dbReference type="Pfam" id="PF13524"/>
    </source>
</evidence>